<dbReference type="Gene3D" id="2.60.120.200">
    <property type="match status" value="2"/>
</dbReference>
<dbReference type="EMBL" id="CAJPIN010005324">
    <property type="protein sequence ID" value="CAG2057383.1"/>
    <property type="molecule type" value="Genomic_DNA"/>
</dbReference>
<dbReference type="InterPro" id="IPR051560">
    <property type="entry name" value="MAM_domain-containing"/>
</dbReference>
<keyword evidence="3" id="KW-1185">Reference proteome</keyword>
<evidence type="ECO:0000313" key="3">
    <source>
        <dbReference type="Proteomes" id="UP001153148"/>
    </source>
</evidence>
<organism evidence="2 3">
    <name type="scientific">Timema podura</name>
    <name type="common">Walking stick</name>
    <dbReference type="NCBI Taxonomy" id="61482"/>
    <lineage>
        <taxon>Eukaryota</taxon>
        <taxon>Metazoa</taxon>
        <taxon>Ecdysozoa</taxon>
        <taxon>Arthropoda</taxon>
        <taxon>Hexapoda</taxon>
        <taxon>Insecta</taxon>
        <taxon>Pterygota</taxon>
        <taxon>Neoptera</taxon>
        <taxon>Polyneoptera</taxon>
        <taxon>Phasmatodea</taxon>
        <taxon>Timematodea</taxon>
        <taxon>Timematoidea</taxon>
        <taxon>Timematidae</taxon>
        <taxon>Timema</taxon>
    </lineage>
</organism>
<proteinExistence type="predicted"/>
<dbReference type="InterPro" id="IPR013320">
    <property type="entry name" value="ConA-like_dom_sf"/>
</dbReference>
<name>A0ABN7NNE3_TIMPD</name>
<dbReference type="InterPro" id="IPR000998">
    <property type="entry name" value="MAM_dom"/>
</dbReference>
<feature type="domain" description="MAM" evidence="1">
    <location>
        <begin position="152"/>
        <end position="221"/>
    </location>
</feature>
<accession>A0ABN7NNE3</accession>
<reference evidence="2" key="1">
    <citation type="submission" date="2021-03" db="EMBL/GenBank/DDBJ databases">
        <authorList>
            <person name="Tran Van P."/>
        </authorList>
    </citation>
    <scope>NUCLEOTIDE SEQUENCE</scope>
</reference>
<dbReference type="PROSITE" id="PS50060">
    <property type="entry name" value="MAM_2"/>
    <property type="match status" value="2"/>
</dbReference>
<dbReference type="SMART" id="SM00137">
    <property type="entry name" value="MAM"/>
    <property type="match status" value="1"/>
</dbReference>
<dbReference type="Proteomes" id="UP001153148">
    <property type="component" value="Unassembled WGS sequence"/>
</dbReference>
<evidence type="ECO:0000259" key="1">
    <source>
        <dbReference type="PROSITE" id="PS50060"/>
    </source>
</evidence>
<feature type="domain" description="MAM" evidence="1">
    <location>
        <begin position="12"/>
        <end position="152"/>
    </location>
</feature>
<sequence>MDLWGPPHCMLPRDPHIRGYAFFETSFLAASPEVRAAQNAFIESPVMGSTGAEGKCVTFSYSMDGLSAAGLRVLLHPAPEDNVPGSFDRVLWSTKDPTNKKWVETEILYTYNTNHQIIFEAIAKDSTDAYRRYRGYVAVDNVARKPGSECRGHCTFESGFCGWRNDEEDDFDWSLGRGSHNPSTGPATDRSSFMHGGMEGGYTFIDSSYPRRPGDLAKLQSMEFDATAKLLLFPWTYMQRREERGFIFDFPFPIKLEELGYYT</sequence>
<gene>
    <name evidence="2" type="ORF">TPAB3V08_LOCUS4362</name>
</gene>
<comment type="caution">
    <text evidence="2">The sequence shown here is derived from an EMBL/GenBank/DDBJ whole genome shotgun (WGS) entry which is preliminary data.</text>
</comment>
<evidence type="ECO:0000313" key="2">
    <source>
        <dbReference type="EMBL" id="CAG2057383.1"/>
    </source>
</evidence>
<dbReference type="PANTHER" id="PTHR23282:SF101">
    <property type="entry name" value="MAM DOMAIN-CONTAINING PROTEIN"/>
    <property type="match status" value="1"/>
</dbReference>
<dbReference type="PANTHER" id="PTHR23282">
    <property type="entry name" value="APICAL ENDOSOMAL GLYCOPROTEIN PRECURSOR"/>
    <property type="match status" value="1"/>
</dbReference>
<dbReference type="Pfam" id="PF00629">
    <property type="entry name" value="MAM"/>
    <property type="match status" value="2"/>
</dbReference>
<protein>
    <recommendedName>
        <fullName evidence="1">MAM domain-containing protein</fullName>
    </recommendedName>
</protein>
<dbReference type="SUPFAM" id="SSF49899">
    <property type="entry name" value="Concanavalin A-like lectins/glucanases"/>
    <property type="match status" value="2"/>
</dbReference>